<accession>A0AAV9DXA9</accession>
<organism evidence="3 4">
    <name type="scientific">Acorus calamus</name>
    <name type="common">Sweet flag</name>
    <dbReference type="NCBI Taxonomy" id="4465"/>
    <lineage>
        <taxon>Eukaryota</taxon>
        <taxon>Viridiplantae</taxon>
        <taxon>Streptophyta</taxon>
        <taxon>Embryophyta</taxon>
        <taxon>Tracheophyta</taxon>
        <taxon>Spermatophyta</taxon>
        <taxon>Magnoliopsida</taxon>
        <taxon>Liliopsida</taxon>
        <taxon>Acoraceae</taxon>
        <taxon>Acorus</taxon>
    </lineage>
</organism>
<protein>
    <submittedName>
        <fullName evidence="3">26S proteasome non-ATPase regulatory subunit 2 1B</fullName>
    </submittedName>
</protein>
<keyword evidence="1" id="KW-0677">Repeat</keyword>
<dbReference type="InterPro" id="IPR002015">
    <property type="entry name" value="Proteasome/cyclosome_rpt"/>
</dbReference>
<dbReference type="Proteomes" id="UP001180020">
    <property type="component" value="Unassembled WGS sequence"/>
</dbReference>
<dbReference type="Pfam" id="PF01851">
    <property type="entry name" value="PC_rep"/>
    <property type="match status" value="1"/>
</dbReference>
<dbReference type="PANTHER" id="PTHR34954">
    <property type="entry name" value="EXPRESSED PROTEIN"/>
    <property type="match status" value="1"/>
</dbReference>
<dbReference type="GO" id="GO:0000502">
    <property type="term" value="C:proteasome complex"/>
    <property type="evidence" value="ECO:0007669"/>
    <property type="project" value="UniProtKB-KW"/>
</dbReference>
<reference evidence="3" key="1">
    <citation type="journal article" date="2023" name="Nat. Commun.">
        <title>Diploid and tetraploid genomes of Acorus and the evolution of monocots.</title>
        <authorList>
            <person name="Ma L."/>
            <person name="Liu K.W."/>
            <person name="Li Z."/>
            <person name="Hsiao Y.Y."/>
            <person name="Qi Y."/>
            <person name="Fu T."/>
            <person name="Tang G.D."/>
            <person name="Zhang D."/>
            <person name="Sun W.H."/>
            <person name="Liu D.K."/>
            <person name="Li Y."/>
            <person name="Chen G.Z."/>
            <person name="Liu X.D."/>
            <person name="Liao X.Y."/>
            <person name="Jiang Y.T."/>
            <person name="Yu X."/>
            <person name="Hao Y."/>
            <person name="Huang J."/>
            <person name="Zhao X.W."/>
            <person name="Ke S."/>
            <person name="Chen Y.Y."/>
            <person name="Wu W.L."/>
            <person name="Hsu J.L."/>
            <person name="Lin Y.F."/>
            <person name="Huang M.D."/>
            <person name="Li C.Y."/>
            <person name="Huang L."/>
            <person name="Wang Z.W."/>
            <person name="Zhao X."/>
            <person name="Zhong W.Y."/>
            <person name="Peng D.H."/>
            <person name="Ahmad S."/>
            <person name="Lan S."/>
            <person name="Zhang J.S."/>
            <person name="Tsai W.C."/>
            <person name="Van de Peer Y."/>
            <person name="Liu Z.J."/>
        </authorList>
    </citation>
    <scope>NUCLEOTIDE SEQUENCE</scope>
    <source>
        <strain evidence="3">CP</strain>
    </source>
</reference>
<comment type="caution">
    <text evidence="3">The sequence shown here is derived from an EMBL/GenBank/DDBJ whole genome shotgun (WGS) entry which is preliminary data.</text>
</comment>
<dbReference type="InterPro" id="IPR044160">
    <property type="entry name" value="TGD4-like"/>
</dbReference>
<name>A0AAV9DXA9_ACOCL</name>
<dbReference type="InterPro" id="IPR016024">
    <property type="entry name" value="ARM-type_fold"/>
</dbReference>
<dbReference type="InterPro" id="IPR041433">
    <property type="entry name" value="RPN1_C"/>
</dbReference>
<dbReference type="SUPFAM" id="SSF48371">
    <property type="entry name" value="ARM repeat"/>
    <property type="match status" value="1"/>
</dbReference>
<sequence length="837" mass="92016">MHWIDGPATAGVGVDSAKQNLASTFVNAFVNVGFGQDKLMTFPSESSSDNSSYGWIFKNKEYGKASAAASLGMILLWDIDSGLARIDKCLHSDDNQIVAGALLGVGIVTCGIKNDCEPEFQALSLLLEFTNNSDTTIRIGAIMGLGIAYAGSRKEELGMSLVQILVDTATPLDVLAFTAISLGLVYVGSCNEEFAQSIISALRKNSEEELNGSLICPMQENKLQELNMQADKEYIKATAEVFDTFNYIIKNFCRVTLLSLAFAGTGDVNKILELQRCIKQEIERNELYQGPAVLGIALIAMGEELGLDMAIRAFEHFLQYGEENIRRAVPLALGLLCISNPKVNVIDTLSRLSHDPNGEVSMAAIISLGLIGAGTNNAQIAGLLRNLSSYYYKDPQHVFCPRMLLTVDENLEPITVHVRVGKAVDVVGQAGQPRTITGFKTYTTPMILAAGDRAELATEKWMGLVGQFRPKKLISSIKSEITGGDELELLSLKDIAKHFLDKSLYSLGLCTQVSPGPNSSLYFTTEAHGDKKGHRSKLMFYHKLPYHDVTLEAAWPELFIDGKGTYWDVPASVSLDLQSLVSDSGLRYRFGLHKNGGYPQPLNGTCDNVPLALMPGFFAKAAFSYERTMDLWRQKEKKSDIIVENKKGKFLWTSYDMRMREPHAAISGILGGTCVALLGGNGELNNGSPLNAKQRYPFTADLFGSACFTYQHGKFRKRYKDLTRIDARLDICSALAFMRGATNLISGASETSAKKEVNPLASPRLNLIFQQQVFGPIIARVDSRLSFNDPSGKHIPYVEDNVYSLSVSLKMLDSGKILAWYSPKRKEAMVELRLYEF</sequence>
<evidence type="ECO:0000313" key="3">
    <source>
        <dbReference type="EMBL" id="KAK1305825.1"/>
    </source>
</evidence>
<evidence type="ECO:0000259" key="2">
    <source>
        <dbReference type="Pfam" id="PF18051"/>
    </source>
</evidence>
<dbReference type="InterPro" id="IPR011989">
    <property type="entry name" value="ARM-like"/>
</dbReference>
<dbReference type="AlphaFoldDB" id="A0AAV9DXA9"/>
<dbReference type="GO" id="GO:0009941">
    <property type="term" value="C:chloroplast envelope"/>
    <property type="evidence" value="ECO:0007669"/>
    <property type="project" value="TreeGrafter"/>
</dbReference>
<keyword evidence="4" id="KW-1185">Reference proteome</keyword>
<dbReference type="Gene3D" id="1.25.10.10">
    <property type="entry name" value="Leucine-rich Repeat Variant"/>
    <property type="match status" value="1"/>
</dbReference>
<evidence type="ECO:0000313" key="4">
    <source>
        <dbReference type="Proteomes" id="UP001180020"/>
    </source>
</evidence>
<dbReference type="Pfam" id="PF18051">
    <property type="entry name" value="RPN1_C"/>
    <property type="match status" value="1"/>
</dbReference>
<gene>
    <name evidence="3" type="primary">RPN1B</name>
    <name evidence="3" type="ORF">QJS10_CPA10g01074</name>
</gene>
<dbReference type="GO" id="GO:1990052">
    <property type="term" value="P:ER to chloroplast lipid transport"/>
    <property type="evidence" value="ECO:0007669"/>
    <property type="project" value="InterPro"/>
</dbReference>
<dbReference type="GO" id="GO:0034196">
    <property type="term" value="P:acylglycerol transport"/>
    <property type="evidence" value="ECO:0007669"/>
    <property type="project" value="InterPro"/>
</dbReference>
<evidence type="ECO:0000256" key="1">
    <source>
        <dbReference type="ARBA" id="ARBA00022737"/>
    </source>
</evidence>
<dbReference type="EMBL" id="JAUJYO010000010">
    <property type="protein sequence ID" value="KAK1305825.1"/>
    <property type="molecule type" value="Genomic_DNA"/>
</dbReference>
<feature type="domain" description="26S proteasome non-ATPase regulatory subunit RPN1 C-terminal" evidence="2">
    <location>
        <begin position="427"/>
        <end position="463"/>
    </location>
</feature>
<keyword evidence="3" id="KW-0647">Proteasome</keyword>
<dbReference type="GO" id="GO:0070300">
    <property type="term" value="F:phosphatidic acid binding"/>
    <property type="evidence" value="ECO:0007669"/>
    <property type="project" value="InterPro"/>
</dbReference>
<proteinExistence type="predicted"/>
<dbReference type="PANTHER" id="PTHR34954:SF3">
    <property type="entry name" value="EXPRESSED PROTEIN"/>
    <property type="match status" value="1"/>
</dbReference>
<reference evidence="3" key="2">
    <citation type="submission" date="2023-06" db="EMBL/GenBank/DDBJ databases">
        <authorList>
            <person name="Ma L."/>
            <person name="Liu K.-W."/>
            <person name="Li Z."/>
            <person name="Hsiao Y.-Y."/>
            <person name="Qi Y."/>
            <person name="Fu T."/>
            <person name="Tang G."/>
            <person name="Zhang D."/>
            <person name="Sun W.-H."/>
            <person name="Liu D.-K."/>
            <person name="Li Y."/>
            <person name="Chen G.-Z."/>
            <person name="Liu X.-D."/>
            <person name="Liao X.-Y."/>
            <person name="Jiang Y.-T."/>
            <person name="Yu X."/>
            <person name="Hao Y."/>
            <person name="Huang J."/>
            <person name="Zhao X.-W."/>
            <person name="Ke S."/>
            <person name="Chen Y.-Y."/>
            <person name="Wu W.-L."/>
            <person name="Hsu J.-L."/>
            <person name="Lin Y.-F."/>
            <person name="Huang M.-D."/>
            <person name="Li C.-Y."/>
            <person name="Huang L."/>
            <person name="Wang Z.-W."/>
            <person name="Zhao X."/>
            <person name="Zhong W.-Y."/>
            <person name="Peng D.-H."/>
            <person name="Ahmad S."/>
            <person name="Lan S."/>
            <person name="Zhang J.-S."/>
            <person name="Tsai W.-C."/>
            <person name="Van De Peer Y."/>
            <person name="Liu Z.-J."/>
        </authorList>
    </citation>
    <scope>NUCLEOTIDE SEQUENCE</scope>
    <source>
        <strain evidence="3">CP</strain>
        <tissue evidence="3">Leaves</tissue>
    </source>
</reference>